<dbReference type="Proteomes" id="UP001331515">
    <property type="component" value="Unassembled WGS sequence"/>
</dbReference>
<dbReference type="InterPro" id="IPR051724">
    <property type="entry name" value="Actin_motor_Myosin"/>
</dbReference>
<comment type="caution">
    <text evidence="1">Lacks conserved residue(s) required for the propagation of feature annotation.</text>
</comment>
<keyword evidence="1" id="KW-0518">Myosin</keyword>
<keyword evidence="1" id="KW-0009">Actin-binding</keyword>
<dbReference type="AlphaFoldDB" id="A0AAN8DEB1"/>
<dbReference type="Gene3D" id="6.20.240.20">
    <property type="match status" value="1"/>
</dbReference>
<dbReference type="InterPro" id="IPR000048">
    <property type="entry name" value="IQ_motif_EF-hand-BS"/>
</dbReference>
<dbReference type="Pfam" id="PF00612">
    <property type="entry name" value="IQ"/>
    <property type="match status" value="3"/>
</dbReference>
<evidence type="ECO:0000256" key="2">
    <source>
        <dbReference type="SAM" id="MobiDB-lite"/>
    </source>
</evidence>
<dbReference type="PANTHER" id="PTHR46049:SF2">
    <property type="entry name" value="UNCONVENTIONAL MYOSIN-X"/>
    <property type="match status" value="1"/>
</dbReference>
<dbReference type="GO" id="GO:0005524">
    <property type="term" value="F:ATP binding"/>
    <property type="evidence" value="ECO:0007669"/>
    <property type="project" value="InterPro"/>
</dbReference>
<reference evidence="4 5" key="1">
    <citation type="journal article" date="2023" name="Mol. Biol. Evol.">
        <title>Genomics of Secondarily Temperate Adaptation in the Only Non-Antarctic Icefish.</title>
        <authorList>
            <person name="Rivera-Colon A.G."/>
            <person name="Rayamajhi N."/>
            <person name="Minhas B.F."/>
            <person name="Madrigal G."/>
            <person name="Bilyk K.T."/>
            <person name="Yoon V."/>
            <person name="Hune M."/>
            <person name="Gregory S."/>
            <person name="Cheng C.H.C."/>
            <person name="Catchen J.M."/>
        </authorList>
    </citation>
    <scope>NUCLEOTIDE SEQUENCE [LARGE SCALE GENOMIC DNA]</scope>
    <source>
        <tissue evidence="4">White muscle</tissue>
    </source>
</reference>
<dbReference type="PANTHER" id="PTHR46049">
    <property type="entry name" value="AGAP003327-PA"/>
    <property type="match status" value="1"/>
</dbReference>
<dbReference type="SMART" id="SM00015">
    <property type="entry name" value="IQ"/>
    <property type="match status" value="3"/>
</dbReference>
<dbReference type="InterPro" id="IPR001609">
    <property type="entry name" value="Myosin_head_motor_dom-like"/>
</dbReference>
<accession>A0AAN8DEB1</accession>
<dbReference type="Pfam" id="PF00063">
    <property type="entry name" value="Myosin_head"/>
    <property type="match status" value="1"/>
</dbReference>
<gene>
    <name evidence="4" type="ORF">CgunFtcFv8_023950</name>
</gene>
<evidence type="ECO:0000313" key="4">
    <source>
        <dbReference type="EMBL" id="KAK5920110.1"/>
    </source>
</evidence>
<dbReference type="GO" id="GO:0016459">
    <property type="term" value="C:myosin complex"/>
    <property type="evidence" value="ECO:0007669"/>
    <property type="project" value="UniProtKB-KW"/>
</dbReference>
<dbReference type="GO" id="GO:0030705">
    <property type="term" value="P:cytoskeleton-dependent intracellular transport"/>
    <property type="evidence" value="ECO:0007669"/>
    <property type="project" value="TreeGrafter"/>
</dbReference>
<sequence>MPDQFDQALVLNQLRYSGMLETVKIRRTGFPIRRPFEDFCSRYKVLMRGVAVQEDPRGGCVKLLQIYDSSSAEWQLGKTKVFLRESLEHRLEKQREMEVLRAAMIIQAHVTGFIARKQYRKLLQCIVVIQKNYRAFYWRRKFLLLRWAALTFQKRVRGQRARRAFGQLLEERKRREEEEEERKRREEEKELCRRREEEEVER</sequence>
<feature type="domain" description="Myosin motor" evidence="3">
    <location>
        <begin position="1"/>
        <end position="96"/>
    </location>
</feature>
<name>A0AAN8DEB1_CHAGU</name>
<comment type="caution">
    <text evidence="4">The sequence shown here is derived from an EMBL/GenBank/DDBJ whole genome shotgun (WGS) entry which is preliminary data.</text>
</comment>
<proteinExistence type="inferred from homology"/>
<keyword evidence="5" id="KW-1185">Reference proteome</keyword>
<keyword evidence="1" id="KW-0505">Motor protein</keyword>
<dbReference type="InterPro" id="IPR027417">
    <property type="entry name" value="P-loop_NTPase"/>
</dbReference>
<dbReference type="GO" id="GO:0030175">
    <property type="term" value="C:filopodium"/>
    <property type="evidence" value="ECO:0007669"/>
    <property type="project" value="TreeGrafter"/>
</dbReference>
<dbReference type="GO" id="GO:0060002">
    <property type="term" value="F:plus-end directed microfilament motor activity"/>
    <property type="evidence" value="ECO:0007669"/>
    <property type="project" value="TreeGrafter"/>
</dbReference>
<dbReference type="GO" id="GO:0005547">
    <property type="term" value="F:phosphatidylinositol-3,4,5-trisphosphate binding"/>
    <property type="evidence" value="ECO:0007669"/>
    <property type="project" value="TreeGrafter"/>
</dbReference>
<dbReference type="GO" id="GO:0008360">
    <property type="term" value="P:regulation of cell shape"/>
    <property type="evidence" value="ECO:0007669"/>
    <property type="project" value="TreeGrafter"/>
</dbReference>
<comment type="similarity">
    <text evidence="1">Belongs to the TRAFAC class myosin-kinesin ATPase superfamily. Myosin family.</text>
</comment>
<dbReference type="EMBL" id="JAURVH010001524">
    <property type="protein sequence ID" value="KAK5920110.1"/>
    <property type="molecule type" value="Genomic_DNA"/>
</dbReference>
<dbReference type="Gene3D" id="1.20.5.190">
    <property type="match status" value="1"/>
</dbReference>
<protein>
    <recommendedName>
        <fullName evidence="3">Myosin motor domain-containing protein</fullName>
    </recommendedName>
</protein>
<organism evidence="4 5">
    <name type="scientific">Champsocephalus gunnari</name>
    <name type="common">Mackerel icefish</name>
    <dbReference type="NCBI Taxonomy" id="52237"/>
    <lineage>
        <taxon>Eukaryota</taxon>
        <taxon>Metazoa</taxon>
        <taxon>Chordata</taxon>
        <taxon>Craniata</taxon>
        <taxon>Vertebrata</taxon>
        <taxon>Euteleostomi</taxon>
        <taxon>Actinopterygii</taxon>
        <taxon>Neopterygii</taxon>
        <taxon>Teleostei</taxon>
        <taxon>Neoteleostei</taxon>
        <taxon>Acanthomorphata</taxon>
        <taxon>Eupercaria</taxon>
        <taxon>Perciformes</taxon>
        <taxon>Notothenioidei</taxon>
        <taxon>Channichthyidae</taxon>
        <taxon>Champsocephalus</taxon>
    </lineage>
</organism>
<dbReference type="GO" id="GO:0051015">
    <property type="term" value="F:actin filament binding"/>
    <property type="evidence" value="ECO:0007669"/>
    <property type="project" value="TreeGrafter"/>
</dbReference>
<dbReference type="PROSITE" id="PS51456">
    <property type="entry name" value="MYOSIN_MOTOR"/>
    <property type="match status" value="1"/>
</dbReference>
<evidence type="ECO:0000313" key="5">
    <source>
        <dbReference type="Proteomes" id="UP001331515"/>
    </source>
</evidence>
<feature type="region of interest" description="Disordered" evidence="2">
    <location>
        <begin position="173"/>
        <end position="202"/>
    </location>
</feature>
<dbReference type="PROSITE" id="PS50096">
    <property type="entry name" value="IQ"/>
    <property type="match status" value="2"/>
</dbReference>
<dbReference type="SUPFAM" id="SSF52540">
    <property type="entry name" value="P-loop containing nucleoside triphosphate hydrolases"/>
    <property type="match status" value="1"/>
</dbReference>
<dbReference type="GO" id="GO:0051489">
    <property type="term" value="P:regulation of filopodium assembly"/>
    <property type="evidence" value="ECO:0007669"/>
    <property type="project" value="TreeGrafter"/>
</dbReference>
<evidence type="ECO:0000256" key="1">
    <source>
        <dbReference type="PROSITE-ProRule" id="PRU00782"/>
    </source>
</evidence>
<evidence type="ECO:0000259" key="3">
    <source>
        <dbReference type="PROSITE" id="PS51456"/>
    </source>
</evidence>